<evidence type="ECO:0000313" key="2">
    <source>
        <dbReference type="Proteomes" id="UP000186922"/>
    </source>
</evidence>
<evidence type="ECO:0000313" key="1">
    <source>
        <dbReference type="EMBL" id="GAU97033.1"/>
    </source>
</evidence>
<dbReference type="EMBL" id="BDGG01000004">
    <property type="protein sequence ID" value="GAU97033.1"/>
    <property type="molecule type" value="Genomic_DNA"/>
</dbReference>
<name>A0A1D1VDS6_RAMVA</name>
<dbReference type="AlphaFoldDB" id="A0A1D1VDS6"/>
<protein>
    <submittedName>
        <fullName evidence="1">Uncharacterized protein</fullName>
    </submittedName>
</protein>
<proteinExistence type="predicted"/>
<organism evidence="1 2">
    <name type="scientific">Ramazzottius varieornatus</name>
    <name type="common">Water bear</name>
    <name type="synonym">Tardigrade</name>
    <dbReference type="NCBI Taxonomy" id="947166"/>
    <lineage>
        <taxon>Eukaryota</taxon>
        <taxon>Metazoa</taxon>
        <taxon>Ecdysozoa</taxon>
        <taxon>Tardigrada</taxon>
        <taxon>Eutardigrada</taxon>
        <taxon>Parachela</taxon>
        <taxon>Hypsibioidea</taxon>
        <taxon>Ramazzottiidae</taxon>
        <taxon>Ramazzottius</taxon>
    </lineage>
</organism>
<reference evidence="1 2" key="1">
    <citation type="journal article" date="2016" name="Nat. Commun.">
        <title>Extremotolerant tardigrade genome and improved radiotolerance of human cultured cells by tardigrade-unique protein.</title>
        <authorList>
            <person name="Hashimoto T."/>
            <person name="Horikawa D.D."/>
            <person name="Saito Y."/>
            <person name="Kuwahara H."/>
            <person name="Kozuka-Hata H."/>
            <person name="Shin-I T."/>
            <person name="Minakuchi Y."/>
            <person name="Ohishi K."/>
            <person name="Motoyama A."/>
            <person name="Aizu T."/>
            <person name="Enomoto A."/>
            <person name="Kondo K."/>
            <person name="Tanaka S."/>
            <person name="Hara Y."/>
            <person name="Koshikawa S."/>
            <person name="Sagara H."/>
            <person name="Miura T."/>
            <person name="Yokobori S."/>
            <person name="Miyagawa K."/>
            <person name="Suzuki Y."/>
            <person name="Kubo T."/>
            <person name="Oyama M."/>
            <person name="Kohara Y."/>
            <person name="Fujiyama A."/>
            <person name="Arakawa K."/>
            <person name="Katayama T."/>
            <person name="Toyoda A."/>
            <person name="Kunieda T."/>
        </authorList>
    </citation>
    <scope>NUCLEOTIDE SEQUENCE [LARGE SCALE GENOMIC DNA]</scope>
    <source>
        <strain evidence="1 2">YOKOZUNA-1</strain>
    </source>
</reference>
<dbReference type="Proteomes" id="UP000186922">
    <property type="component" value="Unassembled WGS sequence"/>
</dbReference>
<accession>A0A1D1VDS6</accession>
<keyword evidence="2" id="KW-1185">Reference proteome</keyword>
<sequence length="141" mass="15511">MAEAFLDLMDQYHITNFALICTSEFSVTTPVKNDTGSVCGSVQRTASLRDRDLKDRLLVVLVDSSSNTDQTEKTIANIQQFGATVISFAGATEVAVRIISTINSSHLGVKIITIVFPFLNSTTLQWTVDPYWTSMVSWVDA</sequence>
<comment type="caution">
    <text evidence="1">The sequence shown here is derived from an EMBL/GenBank/DDBJ whole genome shotgun (WGS) entry which is preliminary data.</text>
</comment>
<gene>
    <name evidence="1" type="primary">RvY_08396-1</name>
    <name evidence="1" type="synonym">RvY_08396.1</name>
    <name evidence="1" type="ORF">RvY_08396</name>
</gene>